<accession>A0A2S5RFV9</accession>
<evidence type="ECO:0000313" key="8">
    <source>
        <dbReference type="Proteomes" id="UP000239785"/>
    </source>
</evidence>
<dbReference type="OrthoDB" id="48998at2"/>
<evidence type="ECO:0000313" key="7">
    <source>
        <dbReference type="EMBL" id="PPE06214.1"/>
    </source>
</evidence>
<name>A0A2S5RFV9_9MOLU</name>
<protein>
    <recommendedName>
        <fullName evidence="6">Ribosomal processing cysteine protease Prp</fullName>
    </recommendedName>
</protein>
<dbReference type="Gene3D" id="3.30.70.1490">
    <property type="entry name" value="Cysteine protease Prp"/>
    <property type="match status" value="1"/>
</dbReference>
<dbReference type="GO" id="GO:0042254">
    <property type="term" value="P:ribosome biogenesis"/>
    <property type="evidence" value="ECO:0007669"/>
    <property type="project" value="UniProtKB-KW"/>
</dbReference>
<evidence type="ECO:0000256" key="1">
    <source>
        <dbReference type="ARBA" id="ARBA00022517"/>
    </source>
</evidence>
<keyword evidence="1" id="KW-0690">Ribosome biogenesis</keyword>
<organism evidence="7 8">
    <name type="scientific">Mesoplasma corruscae</name>
    <dbReference type="NCBI Taxonomy" id="216874"/>
    <lineage>
        <taxon>Bacteria</taxon>
        <taxon>Bacillati</taxon>
        <taxon>Mycoplasmatota</taxon>
        <taxon>Mollicutes</taxon>
        <taxon>Entomoplasmatales</taxon>
        <taxon>Entomoplasmataceae</taxon>
        <taxon>Mesoplasma</taxon>
    </lineage>
</organism>
<reference evidence="7 8" key="1">
    <citation type="submission" date="2017-11" db="EMBL/GenBank/DDBJ databases">
        <title>Genome sequence of Mesoplasma corruscae ELCA-2 (ATCC 49579).</title>
        <authorList>
            <person name="Lo W.-S."/>
            <person name="Kuo C.-H."/>
        </authorList>
    </citation>
    <scope>NUCLEOTIDE SEQUENCE [LARGE SCALE GENOMIC DNA]</scope>
    <source>
        <strain evidence="7 8">ELCA-2</strain>
    </source>
</reference>
<evidence type="ECO:0000256" key="2">
    <source>
        <dbReference type="ARBA" id="ARBA00022670"/>
    </source>
</evidence>
<dbReference type="Proteomes" id="UP000239785">
    <property type="component" value="Unassembled WGS sequence"/>
</dbReference>
<dbReference type="InterPro" id="IPR036764">
    <property type="entry name" value="Peptidase_Prp_sf"/>
</dbReference>
<dbReference type="GO" id="GO:0008234">
    <property type="term" value="F:cysteine-type peptidase activity"/>
    <property type="evidence" value="ECO:0007669"/>
    <property type="project" value="UniProtKB-KW"/>
</dbReference>
<dbReference type="GO" id="GO:0006508">
    <property type="term" value="P:proteolysis"/>
    <property type="evidence" value="ECO:0007669"/>
    <property type="project" value="UniProtKB-KW"/>
</dbReference>
<dbReference type="PANTHER" id="PTHR39178:SF1">
    <property type="entry name" value="RIBOSOMAL-PROCESSING CYSTEINE PROTEASE PRP"/>
    <property type="match status" value="1"/>
</dbReference>
<proteinExistence type="inferred from homology"/>
<dbReference type="InterPro" id="IPR007422">
    <property type="entry name" value="Peptidase_Prp"/>
</dbReference>
<comment type="caution">
    <text evidence="7">The sequence shown here is derived from an EMBL/GenBank/DDBJ whole genome shotgun (WGS) entry which is preliminary data.</text>
</comment>
<keyword evidence="4" id="KW-0788">Thiol protease</keyword>
<evidence type="ECO:0000256" key="4">
    <source>
        <dbReference type="ARBA" id="ARBA00022807"/>
    </source>
</evidence>
<sequence length="104" mass="11871">MINIIIKNINKKIQQLNISGHANAGKFNQDLVCAAVTGIVSGALNALDTNFEKDVKLQVLENEIIIENLNLNNHDLQVMLEMLRVQLFTIWTQYKKNIQMKEVH</sequence>
<keyword evidence="8" id="KW-1185">Reference proteome</keyword>
<dbReference type="CDD" id="cd16332">
    <property type="entry name" value="Prp-like"/>
    <property type="match status" value="1"/>
</dbReference>
<comment type="similarity">
    <text evidence="5">Belongs to the Prp family.</text>
</comment>
<dbReference type="SUPFAM" id="SSF118010">
    <property type="entry name" value="TM1457-like"/>
    <property type="match status" value="1"/>
</dbReference>
<dbReference type="PANTHER" id="PTHR39178">
    <property type="entry name" value="HYPOTHETICAL RIBOSOME-ASSOCIATED PROTEIN"/>
    <property type="match status" value="1"/>
</dbReference>
<evidence type="ECO:0000256" key="3">
    <source>
        <dbReference type="ARBA" id="ARBA00022801"/>
    </source>
</evidence>
<dbReference type="RefSeq" id="WP_104205592.1">
    <property type="nucleotide sequence ID" value="NZ_PHNF01000002.1"/>
</dbReference>
<dbReference type="EMBL" id="PHNF01000002">
    <property type="protein sequence ID" value="PPE06214.1"/>
    <property type="molecule type" value="Genomic_DNA"/>
</dbReference>
<keyword evidence="2" id="KW-0645">Protease</keyword>
<evidence type="ECO:0000256" key="5">
    <source>
        <dbReference type="ARBA" id="ARBA00044503"/>
    </source>
</evidence>
<dbReference type="AlphaFoldDB" id="A0A2S5RFV9"/>
<keyword evidence="3" id="KW-0378">Hydrolase</keyword>
<gene>
    <name evidence="7" type="ORF">MCORR_v1c05180</name>
</gene>
<dbReference type="Pfam" id="PF04327">
    <property type="entry name" value="Peptidase_Prp"/>
    <property type="match status" value="1"/>
</dbReference>
<evidence type="ECO:0000256" key="6">
    <source>
        <dbReference type="ARBA" id="ARBA00044538"/>
    </source>
</evidence>